<feature type="binding site" evidence="5">
    <location>
        <begin position="200"/>
        <end position="206"/>
    </location>
    <ligand>
        <name>2-oxoglutarate</name>
        <dbReference type="ChEBI" id="CHEBI:16810"/>
    </ligand>
</feature>
<dbReference type="OrthoDB" id="9796932at2"/>
<sequence length="213" mass="23415">MPDLLQCDLPQGFAHFPLYYSPDEQAALIEAVKVAAIQAPFYTPTMPRTGAPLSVVMSNFGPLGWVTDKSGGYRYETAHPKTGKPWPALPKALERLWDDVADYPARPEATLINWYREDRASKMGLHIDNDENALNAPVVSVSLGDPAMFRLGGRQRGGKTHGIKLFSGDVVILSGESRQCYHGVSKVYYGESALVPKGGRINLTMRRVNPVKS</sequence>
<name>A0A420WEJ5_9PROT</name>
<evidence type="ECO:0000256" key="3">
    <source>
        <dbReference type="ARBA" id="ARBA00023002"/>
    </source>
</evidence>
<evidence type="ECO:0000256" key="2">
    <source>
        <dbReference type="ARBA" id="ARBA00022964"/>
    </source>
</evidence>
<keyword evidence="3" id="KW-0560">Oxidoreductase</keyword>
<evidence type="ECO:0000313" key="9">
    <source>
        <dbReference type="Proteomes" id="UP000282211"/>
    </source>
</evidence>
<dbReference type="PROSITE" id="PS51471">
    <property type="entry name" value="FE2OG_OXY"/>
    <property type="match status" value="1"/>
</dbReference>
<dbReference type="EMBL" id="RBII01000002">
    <property type="protein sequence ID" value="RKQ69376.1"/>
    <property type="molecule type" value="Genomic_DNA"/>
</dbReference>
<feature type="binding site" evidence="5">
    <location>
        <begin position="113"/>
        <end position="115"/>
    </location>
    <ligand>
        <name>2-oxoglutarate</name>
        <dbReference type="ChEBI" id="CHEBI:16810"/>
    </ligand>
</feature>
<feature type="binding site" evidence="6">
    <location>
        <position position="128"/>
    </location>
    <ligand>
        <name>Fe cation</name>
        <dbReference type="ChEBI" id="CHEBI:24875"/>
        <note>catalytic</note>
    </ligand>
</feature>
<organism evidence="8 9">
    <name type="scientific">Litorimonas taeanensis</name>
    <dbReference type="NCBI Taxonomy" id="568099"/>
    <lineage>
        <taxon>Bacteria</taxon>
        <taxon>Pseudomonadati</taxon>
        <taxon>Pseudomonadota</taxon>
        <taxon>Alphaproteobacteria</taxon>
        <taxon>Maricaulales</taxon>
        <taxon>Robiginitomaculaceae</taxon>
    </lineage>
</organism>
<evidence type="ECO:0000256" key="6">
    <source>
        <dbReference type="PIRSR" id="PIRSR604574-2"/>
    </source>
</evidence>
<evidence type="ECO:0000256" key="1">
    <source>
        <dbReference type="ARBA" id="ARBA00022723"/>
    </source>
</evidence>
<keyword evidence="8" id="KW-0808">Transferase</keyword>
<dbReference type="FunCoup" id="A0A420WEJ5">
    <property type="interactions" value="20"/>
</dbReference>
<dbReference type="AlphaFoldDB" id="A0A420WEJ5"/>
<dbReference type="GO" id="GO:0035516">
    <property type="term" value="F:broad specificity oxidative DNA demethylase activity"/>
    <property type="evidence" value="ECO:0007669"/>
    <property type="project" value="TreeGrafter"/>
</dbReference>
<comment type="caution">
    <text evidence="8">The sequence shown here is derived from an EMBL/GenBank/DDBJ whole genome shotgun (WGS) entry which is preliminary data.</text>
</comment>
<dbReference type="RefSeq" id="WP_121101972.1">
    <property type="nucleotide sequence ID" value="NZ_RBII01000002.1"/>
</dbReference>
<dbReference type="InterPro" id="IPR037151">
    <property type="entry name" value="AlkB-like_sf"/>
</dbReference>
<dbReference type="InParanoid" id="A0A420WEJ5"/>
<dbReference type="Gene3D" id="2.60.120.590">
    <property type="entry name" value="Alpha-ketoglutarate-dependent dioxygenase AlkB-like"/>
    <property type="match status" value="1"/>
</dbReference>
<feature type="binding site" evidence="5">
    <location>
        <position position="130"/>
    </location>
    <ligand>
        <name>substrate</name>
    </ligand>
</feature>
<comment type="cofactor">
    <cofactor evidence="6">
        <name>Fe(2+)</name>
        <dbReference type="ChEBI" id="CHEBI:29033"/>
    </cofactor>
    <text evidence="6">Binds 1 Fe(2+) ion per subunit.</text>
</comment>
<dbReference type="PANTHER" id="PTHR16557:SF2">
    <property type="entry name" value="NUCLEIC ACID DIOXYGENASE ALKBH1"/>
    <property type="match status" value="1"/>
</dbReference>
<dbReference type="GO" id="GO:0035513">
    <property type="term" value="P:oxidative RNA demethylation"/>
    <property type="evidence" value="ECO:0007669"/>
    <property type="project" value="TreeGrafter"/>
</dbReference>
<dbReference type="Pfam" id="PF13532">
    <property type="entry name" value="2OG-FeII_Oxy_2"/>
    <property type="match status" value="1"/>
</dbReference>
<dbReference type="PANTHER" id="PTHR16557">
    <property type="entry name" value="ALKYLATED DNA REPAIR PROTEIN ALKB-RELATED"/>
    <property type="match status" value="1"/>
</dbReference>
<keyword evidence="8" id="KW-0489">Methyltransferase</keyword>
<keyword evidence="1 6" id="KW-0479">Metal-binding</keyword>
<gene>
    <name evidence="8" type="ORF">DES40_2176</name>
</gene>
<dbReference type="GO" id="GO:0035515">
    <property type="term" value="F:oxidative RNA demethylase activity"/>
    <property type="evidence" value="ECO:0007669"/>
    <property type="project" value="TreeGrafter"/>
</dbReference>
<dbReference type="GO" id="GO:0008198">
    <property type="term" value="F:ferrous iron binding"/>
    <property type="evidence" value="ECO:0007669"/>
    <property type="project" value="TreeGrafter"/>
</dbReference>
<evidence type="ECO:0000259" key="7">
    <source>
        <dbReference type="PROSITE" id="PS51471"/>
    </source>
</evidence>
<feature type="binding site" evidence="5">
    <location>
        <position position="65"/>
    </location>
    <ligand>
        <name>substrate</name>
    </ligand>
</feature>
<feature type="binding site" evidence="5">
    <location>
        <begin position="73"/>
        <end position="75"/>
    </location>
    <ligand>
        <name>substrate</name>
    </ligand>
</feature>
<feature type="binding site" evidence="6">
    <location>
        <position position="182"/>
    </location>
    <ligand>
        <name>Fe cation</name>
        <dbReference type="ChEBI" id="CHEBI:24875"/>
        <note>catalytic</note>
    </ligand>
</feature>
<dbReference type="InterPro" id="IPR005123">
    <property type="entry name" value="Oxoglu/Fe-dep_dioxygenase_dom"/>
</dbReference>
<dbReference type="InterPro" id="IPR004574">
    <property type="entry name" value="Alkb"/>
</dbReference>
<reference evidence="8 9" key="1">
    <citation type="submission" date="2018-10" db="EMBL/GenBank/DDBJ databases">
        <title>Genomic Encyclopedia of Type Strains, Phase IV (KMG-IV): sequencing the most valuable type-strain genomes for metagenomic binning, comparative biology and taxonomic classification.</title>
        <authorList>
            <person name="Goeker M."/>
        </authorList>
    </citation>
    <scope>NUCLEOTIDE SEQUENCE [LARGE SCALE GENOMIC DNA]</scope>
    <source>
        <strain evidence="8 9">DSM 22008</strain>
    </source>
</reference>
<feature type="binding site" evidence="5">
    <location>
        <position position="156"/>
    </location>
    <ligand>
        <name>substrate</name>
    </ligand>
</feature>
<dbReference type="GO" id="GO:0008168">
    <property type="term" value="F:methyltransferase activity"/>
    <property type="evidence" value="ECO:0007669"/>
    <property type="project" value="UniProtKB-KW"/>
</dbReference>
<keyword evidence="2" id="KW-0223">Dioxygenase</keyword>
<evidence type="ECO:0000313" key="8">
    <source>
        <dbReference type="EMBL" id="RKQ69376.1"/>
    </source>
</evidence>
<protein>
    <submittedName>
        <fullName evidence="8">Alkylated DNA repair protein (DNA oxidative demethylase)</fullName>
    </submittedName>
</protein>
<keyword evidence="4 6" id="KW-0408">Iron</keyword>
<dbReference type="Proteomes" id="UP000282211">
    <property type="component" value="Unassembled WGS sequence"/>
</dbReference>
<evidence type="ECO:0000256" key="5">
    <source>
        <dbReference type="PIRSR" id="PIRSR604574-1"/>
    </source>
</evidence>
<accession>A0A420WEJ5</accession>
<dbReference type="InterPro" id="IPR027450">
    <property type="entry name" value="AlkB-like"/>
</dbReference>
<evidence type="ECO:0000256" key="4">
    <source>
        <dbReference type="ARBA" id="ARBA00023004"/>
    </source>
</evidence>
<dbReference type="SUPFAM" id="SSF51197">
    <property type="entry name" value="Clavaminate synthase-like"/>
    <property type="match status" value="1"/>
</dbReference>
<keyword evidence="9" id="KW-1185">Reference proteome</keyword>
<dbReference type="GO" id="GO:0032259">
    <property type="term" value="P:methylation"/>
    <property type="evidence" value="ECO:0007669"/>
    <property type="project" value="UniProtKB-KW"/>
</dbReference>
<feature type="domain" description="Fe2OG dioxygenase" evidence="7">
    <location>
        <begin position="106"/>
        <end position="210"/>
    </location>
</feature>
<dbReference type="GO" id="GO:0005737">
    <property type="term" value="C:cytoplasm"/>
    <property type="evidence" value="ECO:0007669"/>
    <property type="project" value="TreeGrafter"/>
</dbReference>
<feature type="binding site" evidence="6">
    <location>
        <position position="126"/>
    </location>
    <ligand>
        <name>Fe cation</name>
        <dbReference type="ChEBI" id="CHEBI:24875"/>
        <note>catalytic</note>
    </ligand>
</feature>
<proteinExistence type="predicted"/>